<feature type="compositionally biased region" description="Acidic residues" evidence="1">
    <location>
        <begin position="231"/>
        <end position="241"/>
    </location>
</feature>
<reference evidence="2 3" key="1">
    <citation type="journal article" date="2011" name="J. Gen. Appl. Microbiol.">
        <title>Draft genome sequencing of the enigmatic yeast Saitoella complicata.</title>
        <authorList>
            <person name="Nishida H."/>
            <person name="Hamamoto M."/>
            <person name="Sugiyama J."/>
        </authorList>
    </citation>
    <scope>NUCLEOTIDE SEQUENCE [LARGE SCALE GENOMIC DNA]</scope>
    <source>
        <strain evidence="2 3">NRRL Y-17804</strain>
    </source>
</reference>
<proteinExistence type="predicted"/>
<sequence length="387" mass="43350">MRHFPSLRQPISADQATAVIALNSKFRTKLHPTHTHPFDLINTMSTLTSLQPTEPSDFLVQRLTLFPPAARADAYILSLLSPMTKHRVQLLSLGRGKNWAGAISWLPPDQALDLILPFQNIDVSLGGQERAIQGLKWRGVRRFDEQSLVGSCVLPVMGVEMVWMWVGLEEDEDRVGGWKLHDILPLPGREEVKEWLEAAEFYPTVEEAERRFREEKEGKVEDKQAPTEEKTAEDEEDDDYWDQYNAVTGEPLQELPEPKAKTPALETGTPATQDEDTYYRQYDQIESQIGEGGQGMEGVEQSKSAPAAEDDWLAVPTVNHPASTPTTNTKVSAQEQEPEQKDAVDGGKMKRVVTNHVRSQIRDLCLLALGAGISEEEFKQTVLDSLP</sequence>
<dbReference type="AlphaFoldDB" id="A0A0E9NQL3"/>
<reference evidence="2 3" key="3">
    <citation type="journal article" date="2015" name="Genome Announc.">
        <title>Draft Genome Sequence of the Archiascomycetous Yeast Saitoella complicata.</title>
        <authorList>
            <person name="Yamauchi K."/>
            <person name="Kondo S."/>
            <person name="Hamamoto M."/>
            <person name="Takahashi Y."/>
            <person name="Ogura Y."/>
            <person name="Hayashi T."/>
            <person name="Nishida H."/>
        </authorList>
    </citation>
    <scope>NUCLEOTIDE SEQUENCE [LARGE SCALE GENOMIC DNA]</scope>
    <source>
        <strain evidence="2 3">NRRL Y-17804</strain>
    </source>
</reference>
<feature type="compositionally biased region" description="Basic and acidic residues" evidence="1">
    <location>
        <begin position="211"/>
        <end position="230"/>
    </location>
</feature>
<dbReference type="Proteomes" id="UP000033140">
    <property type="component" value="Unassembled WGS sequence"/>
</dbReference>
<protein>
    <submittedName>
        <fullName evidence="2">Uncharacterized protein</fullName>
    </submittedName>
</protein>
<keyword evidence="3" id="KW-1185">Reference proteome</keyword>
<reference evidence="2 3" key="2">
    <citation type="journal article" date="2014" name="J. Gen. Appl. Microbiol.">
        <title>The early diverging ascomycetous budding yeast Saitoella complicata has three histone deacetylases belonging to the Clr6, Hos2, and Rpd3 lineages.</title>
        <authorList>
            <person name="Nishida H."/>
            <person name="Matsumoto T."/>
            <person name="Kondo S."/>
            <person name="Hamamoto M."/>
            <person name="Yoshikawa H."/>
        </authorList>
    </citation>
    <scope>NUCLEOTIDE SEQUENCE [LARGE SCALE GENOMIC DNA]</scope>
    <source>
        <strain evidence="2 3">NRRL Y-17804</strain>
    </source>
</reference>
<feature type="region of interest" description="Disordered" evidence="1">
    <location>
        <begin position="291"/>
        <end position="349"/>
    </location>
</feature>
<evidence type="ECO:0000256" key="1">
    <source>
        <dbReference type="SAM" id="MobiDB-lite"/>
    </source>
</evidence>
<dbReference type="STRING" id="698492.A0A0E9NQL3"/>
<comment type="caution">
    <text evidence="2">The sequence shown here is derived from an EMBL/GenBank/DDBJ whole genome shotgun (WGS) entry which is preliminary data.</text>
</comment>
<gene>
    <name evidence="2" type="ORF">G7K_6044-t1</name>
</gene>
<name>A0A0E9NQL3_SAICN</name>
<dbReference type="EMBL" id="BACD03000056">
    <property type="protein sequence ID" value="GAO51956.1"/>
    <property type="molecule type" value="Genomic_DNA"/>
</dbReference>
<feature type="compositionally biased region" description="Polar residues" evidence="1">
    <location>
        <begin position="320"/>
        <end position="335"/>
    </location>
</feature>
<feature type="compositionally biased region" description="Basic and acidic residues" evidence="1">
    <location>
        <begin position="338"/>
        <end position="348"/>
    </location>
</feature>
<accession>A0A0E9NQL3</accession>
<feature type="region of interest" description="Disordered" evidence="1">
    <location>
        <begin position="211"/>
        <end position="271"/>
    </location>
</feature>
<evidence type="ECO:0000313" key="3">
    <source>
        <dbReference type="Proteomes" id="UP000033140"/>
    </source>
</evidence>
<organism evidence="2 3">
    <name type="scientific">Saitoella complicata (strain BCRC 22490 / CBS 7301 / JCM 7358 / NBRC 10748 / NRRL Y-17804)</name>
    <dbReference type="NCBI Taxonomy" id="698492"/>
    <lineage>
        <taxon>Eukaryota</taxon>
        <taxon>Fungi</taxon>
        <taxon>Dikarya</taxon>
        <taxon>Ascomycota</taxon>
        <taxon>Taphrinomycotina</taxon>
        <taxon>Taphrinomycotina incertae sedis</taxon>
        <taxon>Saitoella</taxon>
    </lineage>
</organism>
<evidence type="ECO:0000313" key="2">
    <source>
        <dbReference type="EMBL" id="GAO51956.1"/>
    </source>
</evidence>